<keyword evidence="5" id="KW-1185">Reference proteome</keyword>
<gene>
    <name evidence="4" type="ORF">N7532_005842</name>
</gene>
<dbReference type="GO" id="GO:0003677">
    <property type="term" value="F:DNA binding"/>
    <property type="evidence" value="ECO:0007669"/>
    <property type="project" value="InterPro"/>
</dbReference>
<dbReference type="PANTHER" id="PTHR46910:SF1">
    <property type="entry name" value="MISCELLANEOUS ZN(II)2CYS6 TRANSCRIPTION FACTOR (EUROFUNG)-RELATED"/>
    <property type="match status" value="1"/>
</dbReference>
<evidence type="ECO:0000259" key="3">
    <source>
        <dbReference type="SMART" id="SM00906"/>
    </source>
</evidence>
<evidence type="ECO:0000256" key="2">
    <source>
        <dbReference type="SAM" id="Phobius"/>
    </source>
</evidence>
<feature type="transmembrane region" description="Helical" evidence="2">
    <location>
        <begin position="285"/>
        <end position="306"/>
    </location>
</feature>
<dbReference type="PANTHER" id="PTHR46910">
    <property type="entry name" value="TRANSCRIPTION FACTOR PDR1"/>
    <property type="match status" value="1"/>
</dbReference>
<dbReference type="GO" id="GO:0003700">
    <property type="term" value="F:DNA-binding transcription factor activity"/>
    <property type="evidence" value="ECO:0007669"/>
    <property type="project" value="InterPro"/>
</dbReference>
<organism evidence="4 5">
    <name type="scientific">Penicillium argentinense</name>
    <dbReference type="NCBI Taxonomy" id="1131581"/>
    <lineage>
        <taxon>Eukaryota</taxon>
        <taxon>Fungi</taxon>
        <taxon>Dikarya</taxon>
        <taxon>Ascomycota</taxon>
        <taxon>Pezizomycotina</taxon>
        <taxon>Eurotiomycetes</taxon>
        <taxon>Eurotiomycetidae</taxon>
        <taxon>Eurotiales</taxon>
        <taxon>Aspergillaceae</taxon>
        <taxon>Penicillium</taxon>
    </lineage>
</organism>
<reference evidence="4" key="2">
    <citation type="journal article" date="2023" name="IMA Fungus">
        <title>Comparative genomic study of the Penicillium genus elucidates a diverse pangenome and 15 lateral gene transfer events.</title>
        <authorList>
            <person name="Petersen C."/>
            <person name="Sorensen T."/>
            <person name="Nielsen M.R."/>
            <person name="Sondergaard T.E."/>
            <person name="Sorensen J.L."/>
            <person name="Fitzpatrick D.A."/>
            <person name="Frisvad J.C."/>
            <person name="Nielsen K.L."/>
        </authorList>
    </citation>
    <scope>NUCLEOTIDE SEQUENCE</scope>
    <source>
        <strain evidence="4">IBT 30761</strain>
    </source>
</reference>
<evidence type="ECO:0000313" key="4">
    <source>
        <dbReference type="EMBL" id="KAJ5098841.1"/>
    </source>
</evidence>
<dbReference type="InterPro" id="IPR007219">
    <property type="entry name" value="XnlR_reg_dom"/>
</dbReference>
<keyword evidence="2" id="KW-0472">Membrane</keyword>
<sequence>MVTAIVNNDPPSQVVYHYSICIYVKAIFDLGQMPRAYKDPTLNQQFLKSKRSYEPSGIGKPQPFEQSEPFFCSVTHICNIPNQAFLMQYTGNMSQAWVINSYAARQIVALKYHEIGNPVHSLYWCYYLDRTLSALFLRPFSLPEPQMSPAELVIPDKSLPHMPLIRILLELVRIQGDLSNCGKADSTHQILANHSKLQDKMETIKSSLQSTRQSVDDFLSCNWVAAEFCYYAIQVDILHSRLKFSFSPLAHKECVSYARKSLRALHHLQKNPSKSPGLVDPYPTFLTWTIFLYPLSPFFVLFCNIIRELDQNDYNLIQEITQSLAPFVASPYISKLLRLLGSLQKICTPLIQAKERLGPKTRVAPWYPSMTGVLPNTSAPIDDSSYPINFTSYSDSVPPAMPQMQAQAPGDQVYPPTDELMWHLFNRQLSMECFQKDFVSLDTNVNANF</sequence>
<proteinExistence type="predicted"/>
<protein>
    <recommendedName>
        <fullName evidence="3">Xylanolytic transcriptional activator regulatory domain-containing protein</fullName>
    </recommendedName>
</protein>
<evidence type="ECO:0000313" key="5">
    <source>
        <dbReference type="Proteomes" id="UP001149074"/>
    </source>
</evidence>
<comment type="caution">
    <text evidence="4">The sequence shown here is derived from an EMBL/GenBank/DDBJ whole genome shotgun (WGS) entry which is preliminary data.</text>
</comment>
<dbReference type="EMBL" id="JAPQKI010000005">
    <property type="protein sequence ID" value="KAJ5098841.1"/>
    <property type="molecule type" value="Genomic_DNA"/>
</dbReference>
<dbReference type="GeneID" id="81357315"/>
<keyword evidence="2" id="KW-1133">Transmembrane helix</keyword>
<dbReference type="AlphaFoldDB" id="A0A9W9FES2"/>
<keyword evidence="1" id="KW-0539">Nucleus</keyword>
<evidence type="ECO:0000256" key="1">
    <source>
        <dbReference type="ARBA" id="ARBA00023242"/>
    </source>
</evidence>
<dbReference type="InterPro" id="IPR050987">
    <property type="entry name" value="AtrR-like"/>
</dbReference>
<dbReference type="OrthoDB" id="103819at2759"/>
<dbReference type="RefSeq" id="XP_056474495.1">
    <property type="nucleotide sequence ID" value="XM_056618336.1"/>
</dbReference>
<name>A0A9W9FES2_9EURO</name>
<accession>A0A9W9FES2</accession>
<dbReference type="GO" id="GO:0008270">
    <property type="term" value="F:zinc ion binding"/>
    <property type="evidence" value="ECO:0007669"/>
    <property type="project" value="InterPro"/>
</dbReference>
<dbReference type="GO" id="GO:0006351">
    <property type="term" value="P:DNA-templated transcription"/>
    <property type="evidence" value="ECO:0007669"/>
    <property type="project" value="InterPro"/>
</dbReference>
<dbReference type="SMART" id="SM00906">
    <property type="entry name" value="Fungal_trans"/>
    <property type="match status" value="1"/>
</dbReference>
<keyword evidence="2" id="KW-0812">Transmembrane</keyword>
<dbReference type="Proteomes" id="UP001149074">
    <property type="component" value="Unassembled WGS sequence"/>
</dbReference>
<dbReference type="CDD" id="cd12148">
    <property type="entry name" value="fungal_TF_MHR"/>
    <property type="match status" value="1"/>
</dbReference>
<reference evidence="4" key="1">
    <citation type="submission" date="2022-11" db="EMBL/GenBank/DDBJ databases">
        <authorList>
            <person name="Petersen C."/>
        </authorList>
    </citation>
    <scope>NUCLEOTIDE SEQUENCE</scope>
    <source>
        <strain evidence="4">IBT 30761</strain>
    </source>
</reference>
<feature type="domain" description="Xylanolytic transcriptional activator regulatory" evidence="3">
    <location>
        <begin position="96"/>
        <end position="159"/>
    </location>
</feature>